<evidence type="ECO:0000256" key="3">
    <source>
        <dbReference type="PROSITE-ProRule" id="PRU00023"/>
    </source>
</evidence>
<dbReference type="PROSITE" id="PS50297">
    <property type="entry name" value="ANK_REP_REGION"/>
    <property type="match status" value="8"/>
</dbReference>
<evidence type="ECO:0000256" key="1">
    <source>
        <dbReference type="ARBA" id="ARBA00022737"/>
    </source>
</evidence>
<dbReference type="PROSITE" id="PS50088">
    <property type="entry name" value="ANK_REPEAT"/>
    <property type="match status" value="9"/>
</dbReference>
<dbReference type="Pfam" id="PF12796">
    <property type="entry name" value="Ank_2"/>
    <property type="match status" value="5"/>
</dbReference>
<organism evidence="5">
    <name type="scientific">Culex pipiens</name>
    <name type="common">House mosquito</name>
    <dbReference type="NCBI Taxonomy" id="7175"/>
    <lineage>
        <taxon>Eukaryota</taxon>
        <taxon>Metazoa</taxon>
        <taxon>Ecdysozoa</taxon>
        <taxon>Arthropoda</taxon>
        <taxon>Hexapoda</taxon>
        <taxon>Insecta</taxon>
        <taxon>Pterygota</taxon>
        <taxon>Neoptera</taxon>
        <taxon>Endopterygota</taxon>
        <taxon>Diptera</taxon>
        <taxon>Nematocera</taxon>
        <taxon>Culicoidea</taxon>
        <taxon>Culicidae</taxon>
        <taxon>Culicinae</taxon>
        <taxon>Culicini</taxon>
        <taxon>Culex</taxon>
        <taxon>Culex</taxon>
    </lineage>
</organism>
<dbReference type="EMBL" id="HBUE01311065">
    <property type="protein sequence ID" value="CAG6583322.1"/>
    <property type="molecule type" value="Transcribed_RNA"/>
</dbReference>
<feature type="repeat" description="ANK" evidence="3">
    <location>
        <begin position="299"/>
        <end position="331"/>
    </location>
</feature>
<evidence type="ECO:0000313" key="5">
    <source>
        <dbReference type="EMBL" id="CAG6531466.1"/>
    </source>
</evidence>
<dbReference type="PANTHER" id="PTHR24198:SF194">
    <property type="entry name" value="INVERSIN-A"/>
    <property type="match status" value="1"/>
</dbReference>
<sequence length="807" mass="89925">MHVNSSASMLIQKLVGEQTLFFTLSQQKNCKELAEFFLENGADPDILNESGETPLHLALSNRSYQTAEFLVTKEINLCLKDMEENTVLHLAAKLEESKFLELLIGKYQSLDLSIDEENEDGMTALCNAIKSSRGTNVELLLFAGALPNLNFIRGDGYLKFLKLEKYLANVFTLSQKDFCVGSEDSKQILYKFGFNIDWKKRLGEEALHYAVEEGLVYVVKLLITYNFDVNGLNKEGQTPLMLANSIEIFLLLLSAGASQNSEYSDGNTWLHITAKDKSREIVKHALKEDPKLINKPNKLGETALHIAVKNDNANIVELLLNLNADPNIENKEAKTPIDYAIANLNKINLCSEDEFGKMESNSTNNVELLMKHSAKIDLLDDNGILKEELNFFYKSSKLVELLLKEKNFNVHAADAKGLTPLHHAAKCGNLEVLQLLLREGADVNAEDSNGNTSLHYADEGGGHVVSFLIEYSSDINHKNMDGDTPLHFSSQKIEPEISKILLAKRACPDLTNSDGNTPLQLAIIDLYVVNEIGPFSIWKERLHLLEIAQLLIDHSFELNRQNNNGDTALHLAVSKGEFEIVKALIAREAEVSLTHKREVNRPSSSISKNASIHRTNKDGDTPLHLAILHTRDYRIIALLIDHSSELNRQNNDGDTALHLAVSKGDIKIVKALIAKKADVHPTNEREESQPSGSISENASINQANKDGNTPLHLAIFNEGYFDFDFLTKANNISLFLIDHSSELNRQNNDGDTALHLAVLANELEIVKGLIAKKVNLSLKNRDNKTALELAAEQFKLRKIFILLTSET</sequence>
<dbReference type="SMART" id="SM00248">
    <property type="entry name" value="ANK"/>
    <property type="match status" value="18"/>
</dbReference>
<feature type="repeat" description="ANK" evidence="3">
    <location>
        <begin position="618"/>
        <end position="651"/>
    </location>
</feature>
<dbReference type="Pfam" id="PF13857">
    <property type="entry name" value="Ank_5"/>
    <property type="match status" value="1"/>
</dbReference>
<dbReference type="PANTHER" id="PTHR24198">
    <property type="entry name" value="ANKYRIN REPEAT AND PROTEIN KINASE DOMAIN-CONTAINING PROTEIN"/>
    <property type="match status" value="1"/>
</dbReference>
<feature type="repeat" description="ANK" evidence="3">
    <location>
        <begin position="202"/>
        <end position="234"/>
    </location>
</feature>
<feature type="compositionally biased region" description="Basic and acidic residues" evidence="4">
    <location>
        <begin position="679"/>
        <end position="688"/>
    </location>
</feature>
<dbReference type="AlphaFoldDB" id="A0A8D8HBM6"/>
<dbReference type="PRINTS" id="PR01415">
    <property type="entry name" value="ANKYRIN"/>
</dbReference>
<feature type="repeat" description="ANK" evidence="3">
    <location>
        <begin position="749"/>
        <end position="781"/>
    </location>
</feature>
<dbReference type="EMBL" id="HBUE01204810">
    <property type="protein sequence ID" value="CAG6531466.1"/>
    <property type="molecule type" value="Transcribed_RNA"/>
</dbReference>
<dbReference type="SUPFAM" id="SSF48403">
    <property type="entry name" value="Ankyrin repeat"/>
    <property type="match status" value="3"/>
</dbReference>
<feature type="region of interest" description="Disordered" evidence="4">
    <location>
        <begin position="679"/>
        <end position="703"/>
    </location>
</feature>
<feature type="compositionally biased region" description="Polar residues" evidence="4">
    <location>
        <begin position="689"/>
        <end position="703"/>
    </location>
</feature>
<dbReference type="Gene3D" id="1.25.40.20">
    <property type="entry name" value="Ankyrin repeat-containing domain"/>
    <property type="match status" value="7"/>
</dbReference>
<dbReference type="InterPro" id="IPR002110">
    <property type="entry name" value="Ankyrin_rpt"/>
</dbReference>
<feature type="repeat" description="ANK" evidence="3">
    <location>
        <begin position="652"/>
        <end position="684"/>
    </location>
</feature>
<keyword evidence="1" id="KW-0677">Repeat</keyword>
<feature type="repeat" description="ANK" evidence="3">
    <location>
        <begin position="416"/>
        <end position="448"/>
    </location>
</feature>
<accession>A0A8D8HBM6</accession>
<evidence type="ECO:0000256" key="2">
    <source>
        <dbReference type="ARBA" id="ARBA00023043"/>
    </source>
</evidence>
<proteinExistence type="predicted"/>
<feature type="repeat" description="ANK" evidence="3">
    <location>
        <begin position="481"/>
        <end position="513"/>
    </location>
</feature>
<keyword evidence="2 3" id="KW-0040">ANK repeat</keyword>
<dbReference type="Pfam" id="PF13637">
    <property type="entry name" value="Ank_4"/>
    <property type="match status" value="1"/>
</dbReference>
<dbReference type="InterPro" id="IPR036770">
    <property type="entry name" value="Ankyrin_rpt-contain_sf"/>
</dbReference>
<reference evidence="5" key="1">
    <citation type="submission" date="2021-05" db="EMBL/GenBank/DDBJ databases">
        <authorList>
            <person name="Alioto T."/>
            <person name="Alioto T."/>
            <person name="Gomez Garrido J."/>
        </authorList>
    </citation>
    <scope>NUCLEOTIDE SEQUENCE</scope>
</reference>
<name>A0A8D8HBM6_CULPI</name>
<feature type="repeat" description="ANK" evidence="3">
    <location>
        <begin position="50"/>
        <end position="82"/>
    </location>
</feature>
<feature type="repeat" description="ANK" evidence="3">
    <location>
        <begin position="564"/>
        <end position="596"/>
    </location>
</feature>
<evidence type="ECO:0000256" key="4">
    <source>
        <dbReference type="SAM" id="MobiDB-lite"/>
    </source>
</evidence>
<protein>
    <submittedName>
        <fullName evidence="5">Ankyrin-3</fullName>
    </submittedName>
</protein>